<organism evidence="1 2">
    <name type="scientific">Velocimicrobium porci</name>
    <dbReference type="NCBI Taxonomy" id="2606634"/>
    <lineage>
        <taxon>Bacteria</taxon>
        <taxon>Bacillati</taxon>
        <taxon>Bacillota</taxon>
        <taxon>Clostridia</taxon>
        <taxon>Lachnospirales</taxon>
        <taxon>Lachnospiraceae</taxon>
        <taxon>Velocimicrobium</taxon>
    </lineage>
</organism>
<evidence type="ECO:0000313" key="2">
    <source>
        <dbReference type="Proteomes" id="UP000482209"/>
    </source>
</evidence>
<accession>A0A6L5XY22</accession>
<sequence>MDSQRFILNDLFKRNAKVYQSKPVRATKYQPGMETGFAVYMTNQIVNGLSVARHEGFKFFDTEQEAWDYINADNKQYAEENGILVEVPVEYAPPVPVLHRKETNPDNKVGFQNYFEGKFALKSNETEQYDFFILDYHNTTPDAWIIQDADGGIRV</sequence>
<proteinExistence type="predicted"/>
<comment type="caution">
    <text evidence="1">The sequence shown here is derived from an EMBL/GenBank/DDBJ whole genome shotgun (WGS) entry which is preliminary data.</text>
</comment>
<dbReference type="Proteomes" id="UP000482209">
    <property type="component" value="Unassembled WGS sequence"/>
</dbReference>
<evidence type="ECO:0000313" key="1">
    <source>
        <dbReference type="EMBL" id="MSS63685.1"/>
    </source>
</evidence>
<gene>
    <name evidence="1" type="ORF">FYJ58_07315</name>
</gene>
<protein>
    <submittedName>
        <fullName evidence="1">Uncharacterized protein</fullName>
    </submittedName>
</protein>
<keyword evidence="2" id="KW-1185">Reference proteome</keyword>
<name>A0A6L5XY22_9FIRM</name>
<dbReference type="EMBL" id="VUMT01000009">
    <property type="protein sequence ID" value="MSS63685.1"/>
    <property type="molecule type" value="Genomic_DNA"/>
</dbReference>
<dbReference type="RefSeq" id="WP_154519097.1">
    <property type="nucleotide sequence ID" value="NZ_VUMT01000009.1"/>
</dbReference>
<dbReference type="AlphaFoldDB" id="A0A6L5XY22"/>
<reference evidence="1 2" key="1">
    <citation type="submission" date="2019-08" db="EMBL/GenBank/DDBJ databases">
        <title>In-depth cultivation of the pig gut microbiome towards novel bacterial diversity and tailored functional studies.</title>
        <authorList>
            <person name="Wylensek D."/>
            <person name="Hitch T.C.A."/>
            <person name="Clavel T."/>
        </authorList>
    </citation>
    <scope>NUCLEOTIDE SEQUENCE [LARGE SCALE GENOMIC DNA]</scope>
    <source>
        <strain evidence="1 2">WCA-693-APC-MOT-I</strain>
    </source>
</reference>